<dbReference type="Gene3D" id="3.40.50.1820">
    <property type="entry name" value="alpha/beta hydrolase"/>
    <property type="match status" value="1"/>
</dbReference>
<organism evidence="3 4">
    <name type="scientific">Paenisporosarcina quisquiliarum</name>
    <dbReference type="NCBI Taxonomy" id="365346"/>
    <lineage>
        <taxon>Bacteria</taxon>
        <taxon>Bacillati</taxon>
        <taxon>Bacillota</taxon>
        <taxon>Bacilli</taxon>
        <taxon>Bacillales</taxon>
        <taxon>Caryophanaceae</taxon>
        <taxon>Paenisporosarcina</taxon>
    </lineage>
</organism>
<reference evidence="3" key="1">
    <citation type="submission" date="2022-05" db="EMBL/GenBank/DDBJ databases">
        <authorList>
            <person name="Colautti A."/>
            <person name="Iacumin L."/>
        </authorList>
    </citation>
    <scope>NUCLEOTIDE SEQUENCE</scope>
    <source>
        <strain evidence="3">SK 55</strain>
    </source>
</reference>
<dbReference type="InterPro" id="IPR022742">
    <property type="entry name" value="Hydrolase_4"/>
</dbReference>
<keyword evidence="4" id="KW-1185">Reference proteome</keyword>
<dbReference type="AlphaFoldDB" id="A0A9X3LEF8"/>
<evidence type="ECO:0000256" key="1">
    <source>
        <dbReference type="SAM" id="Coils"/>
    </source>
</evidence>
<feature type="domain" description="Serine aminopeptidase S33" evidence="2">
    <location>
        <begin position="58"/>
        <end position="278"/>
    </location>
</feature>
<evidence type="ECO:0000259" key="2">
    <source>
        <dbReference type="Pfam" id="PF12146"/>
    </source>
</evidence>
<dbReference type="PANTHER" id="PTHR43265">
    <property type="entry name" value="ESTERASE ESTD"/>
    <property type="match status" value="1"/>
</dbReference>
<name>A0A9X3LEF8_9BACL</name>
<dbReference type="RefSeq" id="WP_269925044.1">
    <property type="nucleotide sequence ID" value="NZ_JAMKBJ010000001.1"/>
</dbReference>
<feature type="coiled-coil region" evidence="1">
    <location>
        <begin position="178"/>
        <end position="205"/>
    </location>
</feature>
<gene>
    <name evidence="3" type="ORF">M9R32_01915</name>
</gene>
<protein>
    <submittedName>
        <fullName evidence="3">Alpha/beta hydrolase</fullName>
    </submittedName>
</protein>
<dbReference type="InterPro" id="IPR029058">
    <property type="entry name" value="AB_hydrolase_fold"/>
</dbReference>
<accession>A0A9X3LEF8</accession>
<dbReference type="GO" id="GO:0052689">
    <property type="term" value="F:carboxylic ester hydrolase activity"/>
    <property type="evidence" value="ECO:0007669"/>
    <property type="project" value="TreeGrafter"/>
</dbReference>
<sequence>MPFKETEVEINGVAKIFGTITIPSSPIENEKFPAVLFISGSGPLDRNGNGPKGKYQFNLYKELADFISGLGFVTFRYDKRGTGSSKEALLTSGLWDFVGDAECSYTYLQQHPNVDSERIIVLGHSEGTIIGTALSERQKLGGLMLLAGGVANLDEYLKHQRKLAYQELKSSKGVKGILMRMLVNEEKEEKKVEKLMQKMGKSNRDVYKAMFLFKQPAKWLREHYSYDPRKALRQVTCPVLAIHGDKDPLVENAHLNELSSLVQGSSEFHIIKDMEHGMRTQKEEKSILKVKKMNKTIQKRPLSPEGLNAISHWLISNYK</sequence>
<dbReference type="Proteomes" id="UP001152173">
    <property type="component" value="Unassembled WGS sequence"/>
</dbReference>
<comment type="caution">
    <text evidence="3">The sequence shown here is derived from an EMBL/GenBank/DDBJ whole genome shotgun (WGS) entry which is preliminary data.</text>
</comment>
<proteinExistence type="predicted"/>
<dbReference type="InterPro" id="IPR053145">
    <property type="entry name" value="AB_hydrolase_Est10"/>
</dbReference>
<dbReference type="Pfam" id="PF12146">
    <property type="entry name" value="Hydrolase_4"/>
    <property type="match status" value="1"/>
</dbReference>
<keyword evidence="1" id="KW-0175">Coiled coil</keyword>
<dbReference type="PANTHER" id="PTHR43265:SF1">
    <property type="entry name" value="ESTERASE ESTD"/>
    <property type="match status" value="1"/>
</dbReference>
<dbReference type="SUPFAM" id="SSF53474">
    <property type="entry name" value="alpha/beta-Hydrolases"/>
    <property type="match status" value="1"/>
</dbReference>
<keyword evidence="3" id="KW-0378">Hydrolase</keyword>
<dbReference type="EMBL" id="JAMKBJ010000001">
    <property type="protein sequence ID" value="MCZ8535945.1"/>
    <property type="molecule type" value="Genomic_DNA"/>
</dbReference>
<evidence type="ECO:0000313" key="3">
    <source>
        <dbReference type="EMBL" id="MCZ8535945.1"/>
    </source>
</evidence>
<evidence type="ECO:0000313" key="4">
    <source>
        <dbReference type="Proteomes" id="UP001152173"/>
    </source>
</evidence>